<organism evidence="1 2">
    <name type="scientific">Syntrophotalea acetylenica</name>
    <name type="common">Pelobacter acetylenicus</name>
    <dbReference type="NCBI Taxonomy" id="29542"/>
    <lineage>
        <taxon>Bacteria</taxon>
        <taxon>Pseudomonadati</taxon>
        <taxon>Thermodesulfobacteriota</taxon>
        <taxon>Desulfuromonadia</taxon>
        <taxon>Desulfuromonadales</taxon>
        <taxon>Syntrophotaleaceae</taxon>
        <taxon>Syntrophotalea</taxon>
    </lineage>
</organism>
<reference evidence="1 2" key="1">
    <citation type="journal article" date="2017" name="Genome Announc.">
        <title>Complete Genome Sequences of Two Acetylene-Fermenting Pelobacter acetylenicus Strains.</title>
        <authorList>
            <person name="Sutton J.M."/>
            <person name="Baesman S.M."/>
            <person name="Fierst J.L."/>
            <person name="Poret-Peterson A.T."/>
            <person name="Oremland R.S."/>
            <person name="Dunlap D.S."/>
            <person name="Akob D.M."/>
        </authorList>
    </citation>
    <scope>NUCLEOTIDE SEQUENCE [LARGE SCALE GENOMIC DNA]</scope>
    <source>
        <strain evidence="1 2">DSM 3247</strain>
    </source>
</reference>
<evidence type="ECO:0000313" key="2">
    <source>
        <dbReference type="Proteomes" id="UP000182264"/>
    </source>
</evidence>
<sequence length="65" mass="7440">MGRIYRLSPSPRSPEPRGLLQILEKLQKGWDDFPYLYMDAAHDIHAVAPNIGNLVPFMLPGKLFF</sequence>
<gene>
    <name evidence="1" type="ORF">A7E75_04610</name>
</gene>
<dbReference type="EMBL" id="CP015518">
    <property type="protein sequence ID" value="APG24396.1"/>
    <property type="molecule type" value="Genomic_DNA"/>
</dbReference>
<dbReference type="Proteomes" id="UP000182264">
    <property type="component" value="Chromosome"/>
</dbReference>
<keyword evidence="2" id="KW-1185">Reference proteome</keyword>
<dbReference type="AlphaFoldDB" id="A0A1L3GEL2"/>
<protein>
    <submittedName>
        <fullName evidence="1">Uncharacterized protein</fullName>
    </submittedName>
</protein>
<evidence type="ECO:0000313" key="1">
    <source>
        <dbReference type="EMBL" id="APG24396.1"/>
    </source>
</evidence>
<proteinExistence type="predicted"/>
<name>A0A1L3GEL2_SYNAC</name>
<dbReference type="KEGG" id="pace:A6070_13255"/>
<accession>A0A1L3GEL2</accession>